<sequence>MYIEPAAFRAPSDESLARDHTPAPVWTQCLPSPLFAGKKAPLKTYEEVQPLLQQGRKRDLKLVIRENSWPINSPVRAALWPALCRQHQHGKSMLDGFYWDMVTQVFGTVELPDKPIMLPPFVEATHCLGYHLTRKGRAVADRVVSVLGYACPDITYSPSLYPITAALLHFMPEEECYHCMASLVASKEKMFITQTKLHNEVTWKTVMQIAKKHAKSAAQQLSRLSGAIGPERIYADWQWWILAALPFPHLVRVLDCFFNEGIKVFYRVALAILILFHKHCANTSSEWYAEASKSGVDHAIDKFCRNMPASPTKLLRTAFSIRALSSQYISRVFIKTEMTLKSKQVITGSRLVRSRSSDNLPTSQSQVNIQMMSHTLTIREGSHSPGPRALSMGVYPIQTIKSQILDLSESPRSSHLALWFPFPNAVFKDQRQHSSDLRQKSPRSSHLALWFPFPNAVFKDQRQHSSDLRQKLFTLWSWLPVRITMYQPVLLYTTEEHGCSLTTFYVRVEHHEPTLLMIKTCNNEVFGAYCSTRWFERNQKDERGNRQAYFGTGETFLFSLYPERAKYPWVGCSANAVGAGAEGKGEEHRVAHGSELFMAADSKMITIGGGLHPVRAKYPWVGCLQETEGDGEKTSHANSLFMAADNTMITIGGGDGQAIWMDENIRFGKTDRCSTFNNPPLCPSGDFEIRVLEVYGFSGA</sequence>
<dbReference type="PROSITE" id="PS51886">
    <property type="entry name" value="TLDC"/>
    <property type="match status" value="1"/>
</dbReference>
<evidence type="ECO:0000313" key="2">
    <source>
        <dbReference type="EMBL" id="KPJ11828.1"/>
    </source>
</evidence>
<gene>
    <name evidence="2" type="ORF">RR48_09765</name>
</gene>
<dbReference type="Proteomes" id="UP000053240">
    <property type="component" value="Unassembled WGS sequence"/>
</dbReference>
<protein>
    <submittedName>
        <fullName evidence="2">TBC1 domain family member 24</fullName>
    </submittedName>
</protein>
<feature type="domain" description="TLDc" evidence="1">
    <location>
        <begin position="471"/>
        <end position="698"/>
    </location>
</feature>
<dbReference type="SMART" id="SM00164">
    <property type="entry name" value="TBC"/>
    <property type="match status" value="1"/>
</dbReference>
<dbReference type="PANTHER" id="PTHR23354">
    <property type="entry name" value="NUCLEOLAR PROTEIN 7/ESTROGEN RECEPTOR COACTIVATOR-RELATED"/>
    <property type="match status" value="1"/>
</dbReference>
<organism evidence="2 3">
    <name type="scientific">Papilio machaon</name>
    <name type="common">Old World swallowtail butterfly</name>
    <dbReference type="NCBI Taxonomy" id="76193"/>
    <lineage>
        <taxon>Eukaryota</taxon>
        <taxon>Metazoa</taxon>
        <taxon>Ecdysozoa</taxon>
        <taxon>Arthropoda</taxon>
        <taxon>Hexapoda</taxon>
        <taxon>Insecta</taxon>
        <taxon>Pterygota</taxon>
        <taxon>Neoptera</taxon>
        <taxon>Endopterygota</taxon>
        <taxon>Lepidoptera</taxon>
        <taxon>Glossata</taxon>
        <taxon>Ditrysia</taxon>
        <taxon>Papilionoidea</taxon>
        <taxon>Papilionidae</taxon>
        <taxon>Papilioninae</taxon>
        <taxon>Papilio</taxon>
    </lineage>
</organism>
<dbReference type="Pfam" id="PF07534">
    <property type="entry name" value="TLD"/>
    <property type="match status" value="2"/>
</dbReference>
<dbReference type="SMART" id="SM00584">
    <property type="entry name" value="TLDc"/>
    <property type="match status" value="1"/>
</dbReference>
<dbReference type="EMBL" id="KQ460855">
    <property type="protein sequence ID" value="KPJ11828.1"/>
    <property type="molecule type" value="Genomic_DNA"/>
</dbReference>
<dbReference type="Gene3D" id="1.10.472.80">
    <property type="entry name" value="Ypt/Rab-GAP domain of gyp1p, domain 3"/>
    <property type="match status" value="1"/>
</dbReference>
<evidence type="ECO:0000259" key="1">
    <source>
        <dbReference type="PROSITE" id="PS51886"/>
    </source>
</evidence>
<keyword evidence="3" id="KW-1185">Reference proteome</keyword>
<dbReference type="InterPro" id="IPR000195">
    <property type="entry name" value="Rab-GAP-TBC_dom"/>
</dbReference>
<dbReference type="InterPro" id="IPR006571">
    <property type="entry name" value="TLDc_dom"/>
</dbReference>
<name>A0A194R214_PAPMA</name>
<dbReference type="InParanoid" id="A0A194R214"/>
<reference evidence="2 3" key="1">
    <citation type="journal article" date="2015" name="Nat. Commun.">
        <title>Outbred genome sequencing and CRISPR/Cas9 gene editing in butterflies.</title>
        <authorList>
            <person name="Li X."/>
            <person name="Fan D."/>
            <person name="Zhang W."/>
            <person name="Liu G."/>
            <person name="Zhang L."/>
            <person name="Zhao L."/>
            <person name="Fang X."/>
            <person name="Chen L."/>
            <person name="Dong Y."/>
            <person name="Chen Y."/>
            <person name="Ding Y."/>
            <person name="Zhao R."/>
            <person name="Feng M."/>
            <person name="Zhu Y."/>
            <person name="Feng Y."/>
            <person name="Jiang X."/>
            <person name="Zhu D."/>
            <person name="Xiang H."/>
            <person name="Feng X."/>
            <person name="Li S."/>
            <person name="Wang J."/>
            <person name="Zhang G."/>
            <person name="Kronforst M.R."/>
            <person name="Wang W."/>
        </authorList>
    </citation>
    <scope>NUCLEOTIDE SEQUENCE [LARGE SCALE GENOMIC DNA]</scope>
    <source>
        <strain evidence="2">Ya'a_city_454_Pm</strain>
        <tissue evidence="2">Whole body</tissue>
    </source>
</reference>
<dbReference type="STRING" id="76193.A0A194R214"/>
<dbReference type="PANTHER" id="PTHR23354:SF122">
    <property type="entry name" value="GTPASE-ACTIVATING PROTEIN SKYWALKER"/>
    <property type="match status" value="1"/>
</dbReference>
<dbReference type="AlphaFoldDB" id="A0A194R214"/>
<evidence type="ECO:0000313" key="3">
    <source>
        <dbReference type="Proteomes" id="UP000053240"/>
    </source>
</evidence>
<proteinExistence type="predicted"/>
<dbReference type="FunCoup" id="A0A194R214">
    <property type="interactions" value="113"/>
</dbReference>
<dbReference type="Pfam" id="PF00566">
    <property type="entry name" value="RabGAP-TBC"/>
    <property type="match status" value="1"/>
</dbReference>
<accession>A0A194R214</accession>